<protein>
    <submittedName>
        <fullName evidence="1">Uncharacterized protein</fullName>
    </submittedName>
</protein>
<comment type="caution">
    <text evidence="1">The sequence shown here is derived from an EMBL/GenBank/DDBJ whole genome shotgun (WGS) entry which is preliminary data.</text>
</comment>
<dbReference type="Proteomes" id="UP001152447">
    <property type="component" value="Unassembled WGS sequence"/>
</dbReference>
<evidence type="ECO:0000313" key="1">
    <source>
        <dbReference type="EMBL" id="CAH9060971.1"/>
    </source>
</evidence>
<keyword evidence="2" id="KW-1185">Reference proteome</keyword>
<gene>
    <name evidence="1" type="ORF">PSEHALCIP103_02393</name>
</gene>
<proteinExistence type="predicted"/>
<dbReference type="AlphaFoldDB" id="A0A9W4QZZ7"/>
<evidence type="ECO:0000313" key="2">
    <source>
        <dbReference type="Proteomes" id="UP001152447"/>
    </source>
</evidence>
<reference evidence="1" key="1">
    <citation type="submission" date="2022-07" db="EMBL/GenBank/DDBJ databases">
        <authorList>
            <person name="Criscuolo A."/>
        </authorList>
    </citation>
    <scope>NUCLEOTIDE SEQUENCE</scope>
    <source>
        <strain evidence="1">CIP103197</strain>
    </source>
</reference>
<accession>A0A9W4QZZ7</accession>
<dbReference type="RefSeq" id="WP_262976886.1">
    <property type="nucleotide sequence ID" value="NZ_CAMAPB010000035.1"/>
</dbReference>
<dbReference type="EMBL" id="CAMAPB010000035">
    <property type="protein sequence ID" value="CAH9060971.1"/>
    <property type="molecule type" value="Genomic_DNA"/>
</dbReference>
<organism evidence="1 2">
    <name type="scientific">Pseudoalteromonas haloplanktis</name>
    <name type="common">Alteromonas haloplanktis</name>
    <dbReference type="NCBI Taxonomy" id="228"/>
    <lineage>
        <taxon>Bacteria</taxon>
        <taxon>Pseudomonadati</taxon>
        <taxon>Pseudomonadota</taxon>
        <taxon>Gammaproteobacteria</taxon>
        <taxon>Alteromonadales</taxon>
        <taxon>Pseudoalteromonadaceae</taxon>
        <taxon>Pseudoalteromonas</taxon>
    </lineage>
</organism>
<name>A0A9W4QZZ7_PSEHA</name>
<sequence length="135" mass="15021">MECKNNYGSYSFYLEGNIVIAQFKGNLNPELLNHFKAALLDTIATFKHQPWGYISHSPDVVAATPDAEKNMIDVSQTMGINNCIMSAFILTSPIAIRQLQRIMHSSGRDAHLQECLFDDLPSAKAFIKSQLTSAE</sequence>